<dbReference type="AlphaFoldDB" id="A0A420BKM9"/>
<gene>
    <name evidence="2" type="ORF">DFQ12_2154</name>
</gene>
<sequence length="342" mass="38295">MNLILFKIKKYSLALLLGATAAGMVSCNKWTEAEPLKIASPDIEEQNPALYAKYLEDLRAYKTSPHTINMGWFNNSKKTPSSQGDHFSKVPDSLDYIVLESPVDLVDREVGEMNDLLNKKGSKVIFEIDFNQIKTAYAKKENNTVTFQNFLTDTVSSILLAVDKFPYQGLVLSYMGKEQMHLTPEEKELLEAEENIFFQMLNPWLTKNTGKSLFFKGSPQNLINKDILKRASYIVLPTENAVDSGGLNYTLLSATVDGIPTDKFIVLASMTSYKADEAKLGYFQNGSRSSIATARWAAAVQNGIHIAGIGYKNLAYDYFNVLKSYQYSREAIQITNPAIKVK</sequence>
<name>A0A420BKM9_SPHD1</name>
<feature type="signal peptide" evidence="1">
    <location>
        <begin position="1"/>
        <end position="21"/>
    </location>
</feature>
<dbReference type="OrthoDB" id="7183084at2"/>
<accession>A0A420BKM9</accession>
<keyword evidence="2" id="KW-0378">Hydrolase</keyword>
<evidence type="ECO:0000313" key="2">
    <source>
        <dbReference type="EMBL" id="RKE57269.1"/>
    </source>
</evidence>
<dbReference type="GO" id="GO:0016787">
    <property type="term" value="F:hydrolase activity"/>
    <property type="evidence" value="ECO:0007669"/>
    <property type="project" value="UniProtKB-KW"/>
</dbReference>
<dbReference type="PROSITE" id="PS51257">
    <property type="entry name" value="PROKAR_LIPOPROTEIN"/>
    <property type="match status" value="1"/>
</dbReference>
<protein>
    <submittedName>
        <fullName evidence="2">Glycosyl hydrolase family 18 (Putative chitinase)</fullName>
    </submittedName>
</protein>
<evidence type="ECO:0000313" key="3">
    <source>
        <dbReference type="Proteomes" id="UP000286246"/>
    </source>
</evidence>
<dbReference type="RefSeq" id="WP_120258843.1">
    <property type="nucleotide sequence ID" value="NZ_RAPY01000001.1"/>
</dbReference>
<comment type="caution">
    <text evidence="2">The sequence shown here is derived from an EMBL/GenBank/DDBJ whole genome shotgun (WGS) entry which is preliminary data.</text>
</comment>
<dbReference type="Proteomes" id="UP000286246">
    <property type="component" value="Unassembled WGS sequence"/>
</dbReference>
<organism evidence="2 3">
    <name type="scientific">Sphingobacterium detergens</name>
    <dbReference type="NCBI Taxonomy" id="1145106"/>
    <lineage>
        <taxon>Bacteria</taxon>
        <taxon>Pseudomonadati</taxon>
        <taxon>Bacteroidota</taxon>
        <taxon>Sphingobacteriia</taxon>
        <taxon>Sphingobacteriales</taxon>
        <taxon>Sphingobacteriaceae</taxon>
        <taxon>Sphingobacterium</taxon>
    </lineage>
</organism>
<dbReference type="EMBL" id="RAPY01000001">
    <property type="protein sequence ID" value="RKE57269.1"/>
    <property type="molecule type" value="Genomic_DNA"/>
</dbReference>
<proteinExistence type="predicted"/>
<reference evidence="2 3" key="1">
    <citation type="submission" date="2018-09" db="EMBL/GenBank/DDBJ databases">
        <title>Genomic Encyclopedia of Type Strains, Phase III (KMG-III): the genomes of soil and plant-associated and newly described type strains.</title>
        <authorList>
            <person name="Whitman W."/>
        </authorList>
    </citation>
    <scope>NUCLEOTIDE SEQUENCE [LARGE SCALE GENOMIC DNA]</scope>
    <source>
        <strain evidence="2 3">CECT 7938</strain>
    </source>
</reference>
<evidence type="ECO:0000256" key="1">
    <source>
        <dbReference type="SAM" id="SignalP"/>
    </source>
</evidence>
<feature type="chain" id="PRO_5019300201" evidence="1">
    <location>
        <begin position="22"/>
        <end position="342"/>
    </location>
</feature>
<dbReference type="InterPro" id="IPR032320">
    <property type="entry name" value="GH18_BT1044-like"/>
</dbReference>
<dbReference type="Pfam" id="PF16141">
    <property type="entry name" value="GH18_BT1044-like"/>
    <property type="match status" value="1"/>
</dbReference>
<keyword evidence="1" id="KW-0732">Signal</keyword>
<keyword evidence="3" id="KW-1185">Reference proteome</keyword>